<evidence type="ECO:0000313" key="1">
    <source>
        <dbReference type="EnsemblMetazoa" id="AFUN021420-PA"/>
    </source>
</evidence>
<organism evidence="1">
    <name type="scientific">Anopheles funestus</name>
    <name type="common">African malaria mosquito</name>
    <dbReference type="NCBI Taxonomy" id="62324"/>
    <lineage>
        <taxon>Eukaryota</taxon>
        <taxon>Metazoa</taxon>
        <taxon>Ecdysozoa</taxon>
        <taxon>Arthropoda</taxon>
        <taxon>Hexapoda</taxon>
        <taxon>Insecta</taxon>
        <taxon>Pterygota</taxon>
        <taxon>Neoptera</taxon>
        <taxon>Endopterygota</taxon>
        <taxon>Diptera</taxon>
        <taxon>Nematocera</taxon>
        <taxon>Culicoidea</taxon>
        <taxon>Culicidae</taxon>
        <taxon>Anophelinae</taxon>
        <taxon>Anopheles</taxon>
    </lineage>
</organism>
<dbReference type="VEuPathDB" id="VectorBase:AFUN021420"/>
<dbReference type="EnsemblMetazoa" id="AFUN021420-RA">
    <property type="protein sequence ID" value="AFUN021420-PA"/>
    <property type="gene ID" value="AFUN021420"/>
</dbReference>
<dbReference type="VEuPathDB" id="VectorBase:AFUN2_003894"/>
<proteinExistence type="predicted"/>
<dbReference type="PANTHER" id="PTHR28624">
    <property type="entry name" value="COILED-COIL DOMAIN-CONTAINING PROTEIN 51"/>
    <property type="match status" value="1"/>
</dbReference>
<name>A0A4Y0BPW4_ANOFN</name>
<protein>
    <submittedName>
        <fullName evidence="1">Uncharacterized protein</fullName>
    </submittedName>
</protein>
<dbReference type="InterPro" id="IPR037660">
    <property type="entry name" value="CCDC51"/>
</dbReference>
<accession>A0A4Y0BPW4</accession>
<dbReference type="PANTHER" id="PTHR28624:SF1">
    <property type="entry name" value="MITOCHONDRIAL POTASSIUM CHANNEL"/>
    <property type="match status" value="1"/>
</dbReference>
<sequence length="217" mass="25516">MSMYKVVPYEAARIYSIVVLPKSVPLNNRKFSRCAIVHRESTSNKAPSYTNLRGGFTNPLNREGEDSLKLRFFDQTKHMAYEIKHFYQDFIGNKEVQESQRKVHDLQHKLNILIDKRSSCEFEVIEIKKQLAELNSSQQTVSREDAQYIELLKQEFKLHSEKQRLDSLIEVMNYEHQLMLMQLTHAFNDVHLKERQEANNIRLVKLFLTTIVAVLGF</sequence>
<reference evidence="1" key="1">
    <citation type="submission" date="2020-05" db="UniProtKB">
        <authorList>
            <consortium name="EnsemblMetazoa"/>
        </authorList>
    </citation>
    <scope>IDENTIFICATION</scope>
    <source>
        <strain evidence="1">FUMOZ</strain>
    </source>
</reference>
<dbReference type="AlphaFoldDB" id="A0A4Y0BPW4"/>